<dbReference type="EC" id="4.1.2.4" evidence="3 7"/>
<gene>
    <name evidence="8" type="primary">deoC</name>
    <name evidence="8" type="ORF">NMU02_00540</name>
</gene>
<comment type="caution">
    <text evidence="8">The sequence shown here is derived from an EMBL/GenBank/DDBJ whole genome shotgun (WGS) entry which is preliminary data.</text>
</comment>
<name>A0ABT1MH63_9BACT</name>
<dbReference type="GO" id="GO:0004139">
    <property type="term" value="F:deoxyribose-phosphate aldolase activity"/>
    <property type="evidence" value="ECO:0007669"/>
    <property type="project" value="UniProtKB-EC"/>
</dbReference>
<dbReference type="SMART" id="SM01133">
    <property type="entry name" value="DeoC"/>
    <property type="match status" value="1"/>
</dbReference>
<accession>A0ABT1MH63</accession>
<dbReference type="PANTHER" id="PTHR10889:SF3">
    <property type="entry name" value="DEOXYRIBOSE-PHOSPHATE ALDOLASE"/>
    <property type="match status" value="1"/>
</dbReference>
<evidence type="ECO:0000256" key="4">
    <source>
        <dbReference type="ARBA" id="ARBA00023239"/>
    </source>
</evidence>
<keyword evidence="4 8" id="KW-0456">Lyase</keyword>
<organism evidence="8 9">
    <name type="scientific">Coprobacter tertius</name>
    <dbReference type="NCBI Taxonomy" id="2944915"/>
    <lineage>
        <taxon>Bacteria</taxon>
        <taxon>Pseudomonadati</taxon>
        <taxon>Bacteroidota</taxon>
        <taxon>Bacteroidia</taxon>
        <taxon>Bacteroidales</taxon>
        <taxon>Barnesiellaceae</taxon>
        <taxon>Coprobacter</taxon>
    </lineage>
</organism>
<dbReference type="RefSeq" id="WP_255025106.1">
    <property type="nucleotide sequence ID" value="NZ_JANDHW010000001.1"/>
</dbReference>
<comment type="catalytic activity">
    <reaction evidence="6">
        <text>2-deoxy-D-ribose 5-phosphate = D-glyceraldehyde 3-phosphate + acetaldehyde</text>
        <dbReference type="Rhea" id="RHEA:12821"/>
        <dbReference type="ChEBI" id="CHEBI:15343"/>
        <dbReference type="ChEBI" id="CHEBI:59776"/>
        <dbReference type="ChEBI" id="CHEBI:62877"/>
        <dbReference type="EC" id="4.1.2.4"/>
    </reaction>
</comment>
<evidence type="ECO:0000256" key="7">
    <source>
        <dbReference type="NCBIfam" id="TIGR00126"/>
    </source>
</evidence>
<evidence type="ECO:0000256" key="6">
    <source>
        <dbReference type="ARBA" id="ARBA00048791"/>
    </source>
</evidence>
<dbReference type="PANTHER" id="PTHR10889">
    <property type="entry name" value="DEOXYRIBOSE-PHOSPHATE ALDOLASE"/>
    <property type="match status" value="1"/>
</dbReference>
<dbReference type="NCBIfam" id="TIGR00126">
    <property type="entry name" value="deoC"/>
    <property type="match status" value="1"/>
</dbReference>
<evidence type="ECO:0000256" key="3">
    <source>
        <dbReference type="ARBA" id="ARBA00012515"/>
    </source>
</evidence>
<sequence length="293" mass="32279">MDKYNEALKGYITDLNDETVKQSVEKILRDNLAKNSNTEVYKFLFGCIDLTTLKTTDSNTSVAAFTKRVNDFENEHPDMKNVAAICVYPNFAEIVRMNLEVSSVNIACVSAGFPSSQTFSEIKVAETSMAVADGADEIDIVINVGDFLSGEYEEMCDEIEEIKEACRTAHMKVILETGALKTASNIKKAAILSMYSGADFIKTSTGKLEPAATLEAAYVMCQAIKEYYEKTGRKVGFKPAGGIVTSEDAVKYYCIVSEILGKEWLTRDLFRIGASRLANNLLTSIAGKDIKFF</sequence>
<dbReference type="PIRSF" id="PIRSF001357">
    <property type="entry name" value="DeoC"/>
    <property type="match status" value="1"/>
</dbReference>
<dbReference type="InterPro" id="IPR002915">
    <property type="entry name" value="DeoC/FbaB/LacD_aldolase"/>
</dbReference>
<protein>
    <recommendedName>
        <fullName evidence="3 7">Deoxyribose-phosphate aldolase</fullName>
        <ecNumber evidence="3 7">4.1.2.4</ecNumber>
    </recommendedName>
</protein>
<dbReference type="Pfam" id="PF01791">
    <property type="entry name" value="DeoC"/>
    <property type="match status" value="1"/>
</dbReference>
<keyword evidence="9" id="KW-1185">Reference proteome</keyword>
<dbReference type="EMBL" id="JANDHW010000001">
    <property type="protein sequence ID" value="MCP9610581.1"/>
    <property type="molecule type" value="Genomic_DNA"/>
</dbReference>
<proteinExistence type="inferred from homology"/>
<keyword evidence="5" id="KW-0704">Schiff base</keyword>
<dbReference type="InterPro" id="IPR011343">
    <property type="entry name" value="DeoC"/>
</dbReference>
<evidence type="ECO:0000313" key="9">
    <source>
        <dbReference type="Proteomes" id="UP001205603"/>
    </source>
</evidence>
<comment type="similarity">
    <text evidence="2">Belongs to the DeoC/FbaB aldolase family. DeoC type 2 subfamily.</text>
</comment>
<evidence type="ECO:0000313" key="8">
    <source>
        <dbReference type="EMBL" id="MCP9610581.1"/>
    </source>
</evidence>
<comment type="pathway">
    <text evidence="1">Carbohydrate degradation; 2-deoxy-D-ribose 1-phosphate degradation; D-glyceraldehyde 3-phosphate and acetaldehyde from 2-deoxy-alpha-D-ribose 1-phosphate: step 2/2.</text>
</comment>
<evidence type="ECO:0000256" key="1">
    <source>
        <dbReference type="ARBA" id="ARBA00004816"/>
    </source>
</evidence>
<evidence type="ECO:0000256" key="2">
    <source>
        <dbReference type="ARBA" id="ARBA00009473"/>
    </source>
</evidence>
<dbReference type="SUPFAM" id="SSF51569">
    <property type="entry name" value="Aldolase"/>
    <property type="match status" value="1"/>
</dbReference>
<dbReference type="InterPro" id="IPR013785">
    <property type="entry name" value="Aldolase_TIM"/>
</dbReference>
<dbReference type="Gene3D" id="3.20.20.70">
    <property type="entry name" value="Aldolase class I"/>
    <property type="match status" value="1"/>
</dbReference>
<reference evidence="8 9" key="1">
    <citation type="submission" date="2022-07" db="EMBL/GenBank/DDBJ databases">
        <title>Fecal culturing of patients with breast cancer.</title>
        <authorList>
            <person name="Teng N.M.Y."/>
            <person name="Kiu R."/>
            <person name="Evans R."/>
            <person name="Baker D.J."/>
            <person name="Zenner C."/>
            <person name="Robinson S.D."/>
            <person name="Hall L.J."/>
        </authorList>
    </citation>
    <scope>NUCLEOTIDE SEQUENCE [LARGE SCALE GENOMIC DNA]</scope>
    <source>
        <strain evidence="8 9">LH1063</strain>
    </source>
</reference>
<evidence type="ECO:0000256" key="5">
    <source>
        <dbReference type="ARBA" id="ARBA00023270"/>
    </source>
</evidence>
<dbReference type="CDD" id="cd00959">
    <property type="entry name" value="DeoC"/>
    <property type="match status" value="1"/>
</dbReference>
<dbReference type="Proteomes" id="UP001205603">
    <property type="component" value="Unassembled WGS sequence"/>
</dbReference>